<keyword evidence="7" id="KW-1185">Reference proteome</keyword>
<dbReference type="Gene3D" id="2.60.40.10">
    <property type="entry name" value="Immunoglobulins"/>
    <property type="match status" value="2"/>
</dbReference>
<dbReference type="Pfam" id="PF13927">
    <property type="entry name" value="Ig_3"/>
    <property type="match status" value="1"/>
</dbReference>
<dbReference type="InterPro" id="IPR051170">
    <property type="entry name" value="Neural/epithelial_adhesion"/>
</dbReference>
<dbReference type="InterPro" id="IPR007110">
    <property type="entry name" value="Ig-like_dom"/>
</dbReference>
<dbReference type="InterPro" id="IPR013783">
    <property type="entry name" value="Ig-like_fold"/>
</dbReference>
<sequence>IIVPLKWKYEPRSLTTAFGTDIILECDAIGYPQPIIKWFKNEPFKQLITEQSVLKIEKITLSNNSTYECVAENGVDVSLRKDIRVNVVVPKIQPFIPPNSITEGEQFSLFCTLARGSKPMIFKWLKDKEVMENNADIKIDNSDDHSKITFNN</sequence>
<dbReference type="STRING" id="299467.A0A443RTB1"/>
<dbReference type="InterPro" id="IPR003599">
    <property type="entry name" value="Ig_sub"/>
</dbReference>
<feature type="non-terminal residue" evidence="6">
    <location>
        <position position="152"/>
    </location>
</feature>
<proteinExistence type="predicted"/>
<dbReference type="SUPFAM" id="SSF48726">
    <property type="entry name" value="Immunoglobulin"/>
    <property type="match status" value="2"/>
</dbReference>
<dbReference type="Proteomes" id="UP000288716">
    <property type="component" value="Unassembled WGS sequence"/>
</dbReference>
<protein>
    <submittedName>
        <fullName evidence="6">Down syndrome cell adhesion molecule-like protein Dscam2</fullName>
    </submittedName>
</protein>
<evidence type="ECO:0000313" key="6">
    <source>
        <dbReference type="EMBL" id="RWS18591.1"/>
    </source>
</evidence>
<feature type="domain" description="Ig-like" evidence="5">
    <location>
        <begin position="90"/>
        <end position="152"/>
    </location>
</feature>
<keyword evidence="2" id="KW-0677">Repeat</keyword>
<dbReference type="PANTHER" id="PTHR12231:SF253">
    <property type="entry name" value="DPR-INTERACTING PROTEIN ETA, ISOFORM B-RELATED"/>
    <property type="match status" value="1"/>
</dbReference>
<evidence type="ECO:0000256" key="4">
    <source>
        <dbReference type="ARBA" id="ARBA00023319"/>
    </source>
</evidence>
<keyword evidence="3" id="KW-1015">Disulfide bond</keyword>
<dbReference type="OrthoDB" id="8923679at2759"/>
<accession>A0A443RTB1</accession>
<evidence type="ECO:0000256" key="2">
    <source>
        <dbReference type="ARBA" id="ARBA00022737"/>
    </source>
</evidence>
<keyword evidence="1" id="KW-0732">Signal</keyword>
<dbReference type="SMART" id="SM00408">
    <property type="entry name" value="IGc2"/>
    <property type="match status" value="1"/>
</dbReference>
<organism evidence="6 7">
    <name type="scientific">Leptotrombidium deliense</name>
    <dbReference type="NCBI Taxonomy" id="299467"/>
    <lineage>
        <taxon>Eukaryota</taxon>
        <taxon>Metazoa</taxon>
        <taxon>Ecdysozoa</taxon>
        <taxon>Arthropoda</taxon>
        <taxon>Chelicerata</taxon>
        <taxon>Arachnida</taxon>
        <taxon>Acari</taxon>
        <taxon>Acariformes</taxon>
        <taxon>Trombidiformes</taxon>
        <taxon>Prostigmata</taxon>
        <taxon>Anystina</taxon>
        <taxon>Parasitengona</taxon>
        <taxon>Trombiculoidea</taxon>
        <taxon>Trombiculidae</taxon>
        <taxon>Leptotrombidium</taxon>
    </lineage>
</organism>
<dbReference type="PANTHER" id="PTHR12231">
    <property type="entry name" value="CTX-RELATED TYPE I TRANSMEMBRANE PROTEIN"/>
    <property type="match status" value="1"/>
</dbReference>
<comment type="caution">
    <text evidence="6">The sequence shown here is derived from an EMBL/GenBank/DDBJ whole genome shotgun (WGS) entry which is preliminary data.</text>
</comment>
<evidence type="ECO:0000256" key="1">
    <source>
        <dbReference type="ARBA" id="ARBA00022729"/>
    </source>
</evidence>
<keyword evidence="4" id="KW-0393">Immunoglobulin domain</keyword>
<dbReference type="InterPro" id="IPR036179">
    <property type="entry name" value="Ig-like_dom_sf"/>
</dbReference>
<dbReference type="VEuPathDB" id="VectorBase:LDEU013449"/>
<dbReference type="SMART" id="SM00409">
    <property type="entry name" value="IG"/>
    <property type="match status" value="1"/>
</dbReference>
<name>A0A443RTB1_9ACAR</name>
<evidence type="ECO:0000256" key="3">
    <source>
        <dbReference type="ARBA" id="ARBA00023157"/>
    </source>
</evidence>
<dbReference type="Pfam" id="PF07679">
    <property type="entry name" value="I-set"/>
    <property type="match status" value="1"/>
</dbReference>
<feature type="domain" description="Ig-like" evidence="5">
    <location>
        <begin position="4"/>
        <end position="86"/>
    </location>
</feature>
<dbReference type="PROSITE" id="PS50835">
    <property type="entry name" value="IG_LIKE"/>
    <property type="match status" value="2"/>
</dbReference>
<dbReference type="InterPro" id="IPR013098">
    <property type="entry name" value="Ig_I-set"/>
</dbReference>
<dbReference type="EMBL" id="NCKV01037358">
    <property type="protein sequence ID" value="RWS18591.1"/>
    <property type="molecule type" value="Genomic_DNA"/>
</dbReference>
<evidence type="ECO:0000259" key="5">
    <source>
        <dbReference type="PROSITE" id="PS50835"/>
    </source>
</evidence>
<dbReference type="InterPro" id="IPR003598">
    <property type="entry name" value="Ig_sub2"/>
</dbReference>
<feature type="non-terminal residue" evidence="6">
    <location>
        <position position="1"/>
    </location>
</feature>
<evidence type="ECO:0000313" key="7">
    <source>
        <dbReference type="Proteomes" id="UP000288716"/>
    </source>
</evidence>
<dbReference type="AlphaFoldDB" id="A0A443RTB1"/>
<reference evidence="6 7" key="1">
    <citation type="journal article" date="2018" name="Gigascience">
        <title>Genomes of trombidid mites reveal novel predicted allergens and laterally-transferred genes associated with secondary metabolism.</title>
        <authorList>
            <person name="Dong X."/>
            <person name="Chaisiri K."/>
            <person name="Xia D."/>
            <person name="Armstrong S.D."/>
            <person name="Fang Y."/>
            <person name="Donnelly M.J."/>
            <person name="Kadowaki T."/>
            <person name="McGarry J.W."/>
            <person name="Darby A.C."/>
            <person name="Makepeace B.L."/>
        </authorList>
    </citation>
    <scope>NUCLEOTIDE SEQUENCE [LARGE SCALE GENOMIC DNA]</scope>
    <source>
        <strain evidence="6">UoL-UT</strain>
    </source>
</reference>
<gene>
    <name evidence="6" type="ORF">B4U80_12466</name>
</gene>